<dbReference type="Proteomes" id="UP001142592">
    <property type="component" value="Unassembled WGS sequence"/>
</dbReference>
<comment type="caution">
    <text evidence="8">The sequence shown here is derived from an EMBL/GenBank/DDBJ whole genome shotgun (WGS) entry which is preliminary data.</text>
</comment>
<dbReference type="InterPro" id="IPR039420">
    <property type="entry name" value="WalR-like"/>
</dbReference>
<dbReference type="PROSITE" id="PS50043">
    <property type="entry name" value="HTH_LUXR_2"/>
    <property type="match status" value="1"/>
</dbReference>
<dbReference type="AlphaFoldDB" id="A0A9X3DBY0"/>
<dbReference type="SUPFAM" id="SSF46894">
    <property type="entry name" value="C-terminal effector domain of the bipartite response regulators"/>
    <property type="match status" value="1"/>
</dbReference>
<keyword evidence="9" id="KW-1185">Reference proteome</keyword>
<keyword evidence="3" id="KW-0238">DNA-binding</keyword>
<dbReference type="PANTHER" id="PTHR43214">
    <property type="entry name" value="TWO-COMPONENT RESPONSE REGULATOR"/>
    <property type="match status" value="1"/>
</dbReference>
<dbReference type="InterPro" id="IPR000792">
    <property type="entry name" value="Tscrpt_reg_LuxR_C"/>
</dbReference>
<dbReference type="GO" id="GO:0003677">
    <property type="term" value="F:DNA binding"/>
    <property type="evidence" value="ECO:0007669"/>
    <property type="project" value="UniProtKB-KW"/>
</dbReference>
<evidence type="ECO:0000256" key="1">
    <source>
        <dbReference type="ARBA" id="ARBA00022553"/>
    </source>
</evidence>
<keyword evidence="2" id="KW-0805">Transcription regulation</keyword>
<dbReference type="SMART" id="SM00421">
    <property type="entry name" value="HTH_LUXR"/>
    <property type="match status" value="1"/>
</dbReference>
<gene>
    <name evidence="8" type="ORF">OQZ29_09065</name>
</gene>
<dbReference type="PRINTS" id="PR00038">
    <property type="entry name" value="HTHLUXR"/>
</dbReference>
<dbReference type="InterPro" id="IPR011006">
    <property type="entry name" value="CheY-like_superfamily"/>
</dbReference>
<protein>
    <submittedName>
        <fullName evidence="8">Response regulator transcription factor</fullName>
    </submittedName>
</protein>
<accession>A0A9X3DBY0</accession>
<dbReference type="InterPro" id="IPR058245">
    <property type="entry name" value="NreC/VraR/RcsB-like_REC"/>
</dbReference>
<dbReference type="SUPFAM" id="SSF52172">
    <property type="entry name" value="CheY-like"/>
    <property type="match status" value="1"/>
</dbReference>
<keyword evidence="4" id="KW-0804">Transcription</keyword>
<dbReference type="SMART" id="SM00448">
    <property type="entry name" value="REC"/>
    <property type="match status" value="1"/>
</dbReference>
<reference evidence="8" key="1">
    <citation type="submission" date="2022-11" db="EMBL/GenBank/DDBJ databases">
        <authorList>
            <person name="Graham C."/>
            <person name="Newman J.D."/>
        </authorList>
    </citation>
    <scope>NUCLEOTIDE SEQUENCE</scope>
    <source>
        <strain evidence="8">DSM 19486</strain>
    </source>
</reference>
<evidence type="ECO:0000256" key="2">
    <source>
        <dbReference type="ARBA" id="ARBA00023015"/>
    </source>
</evidence>
<evidence type="ECO:0000256" key="3">
    <source>
        <dbReference type="ARBA" id="ARBA00023125"/>
    </source>
</evidence>
<name>A0A9X3DBY0_9SPHI</name>
<dbReference type="PROSITE" id="PS00622">
    <property type="entry name" value="HTH_LUXR_1"/>
    <property type="match status" value="1"/>
</dbReference>
<feature type="modified residue" description="4-aspartylphosphate" evidence="5">
    <location>
        <position position="60"/>
    </location>
</feature>
<dbReference type="InterPro" id="IPR016032">
    <property type="entry name" value="Sig_transdc_resp-reg_C-effctor"/>
</dbReference>
<dbReference type="PANTHER" id="PTHR43214:SF41">
    <property type="entry name" value="NITRATE_NITRITE RESPONSE REGULATOR PROTEIN NARP"/>
    <property type="match status" value="1"/>
</dbReference>
<evidence type="ECO:0000256" key="4">
    <source>
        <dbReference type="ARBA" id="ARBA00023163"/>
    </source>
</evidence>
<evidence type="ECO:0000256" key="5">
    <source>
        <dbReference type="PROSITE-ProRule" id="PRU00169"/>
    </source>
</evidence>
<dbReference type="CDD" id="cd06170">
    <property type="entry name" value="LuxR_C_like"/>
    <property type="match status" value="1"/>
</dbReference>
<dbReference type="EMBL" id="JAPJUH010000002">
    <property type="protein sequence ID" value="MCX3264893.1"/>
    <property type="molecule type" value="Genomic_DNA"/>
</dbReference>
<dbReference type="InterPro" id="IPR001789">
    <property type="entry name" value="Sig_transdc_resp-reg_receiver"/>
</dbReference>
<feature type="domain" description="Response regulatory" evidence="7">
    <location>
        <begin position="9"/>
        <end position="126"/>
    </location>
</feature>
<sequence length="215" mass="23847">MNHSQTLIRLAIADDHQIVIDGLCAALKNFSHISISATGTDGNALLQSISEKPIDILLTDVMMPHIGGVELALEVKKKYPEVKIIALSMSGSGTLVEEMMGKAAIEGYLLKHCGIEELILAIEKVHAGGQYFQTTVLDELSKHLQLKKQTSDIRLTQREKEIISLMEKGCSNKEIAEGLFISVRTVETHRKNIFRKTGTNTVLTLVKWAYEHKIL</sequence>
<dbReference type="RefSeq" id="WP_010600718.1">
    <property type="nucleotide sequence ID" value="NZ_JAPJUH010000002.1"/>
</dbReference>
<evidence type="ECO:0000313" key="8">
    <source>
        <dbReference type="EMBL" id="MCX3264893.1"/>
    </source>
</evidence>
<evidence type="ECO:0000313" key="9">
    <source>
        <dbReference type="Proteomes" id="UP001142592"/>
    </source>
</evidence>
<dbReference type="GO" id="GO:0006355">
    <property type="term" value="P:regulation of DNA-templated transcription"/>
    <property type="evidence" value="ECO:0007669"/>
    <property type="project" value="InterPro"/>
</dbReference>
<organism evidence="8 9">
    <name type="scientific">Pedobacter agri</name>
    <dbReference type="NCBI Taxonomy" id="454586"/>
    <lineage>
        <taxon>Bacteria</taxon>
        <taxon>Pseudomonadati</taxon>
        <taxon>Bacteroidota</taxon>
        <taxon>Sphingobacteriia</taxon>
        <taxon>Sphingobacteriales</taxon>
        <taxon>Sphingobacteriaceae</taxon>
        <taxon>Pedobacter</taxon>
    </lineage>
</organism>
<evidence type="ECO:0000259" key="7">
    <source>
        <dbReference type="PROSITE" id="PS50110"/>
    </source>
</evidence>
<evidence type="ECO:0000259" key="6">
    <source>
        <dbReference type="PROSITE" id="PS50043"/>
    </source>
</evidence>
<dbReference type="CDD" id="cd17535">
    <property type="entry name" value="REC_NarL-like"/>
    <property type="match status" value="1"/>
</dbReference>
<dbReference type="GO" id="GO:0000160">
    <property type="term" value="P:phosphorelay signal transduction system"/>
    <property type="evidence" value="ECO:0007669"/>
    <property type="project" value="InterPro"/>
</dbReference>
<keyword evidence="1 5" id="KW-0597">Phosphoprotein</keyword>
<dbReference type="Pfam" id="PF00196">
    <property type="entry name" value="GerE"/>
    <property type="match status" value="1"/>
</dbReference>
<dbReference type="Pfam" id="PF00072">
    <property type="entry name" value="Response_reg"/>
    <property type="match status" value="1"/>
</dbReference>
<dbReference type="PROSITE" id="PS50110">
    <property type="entry name" value="RESPONSE_REGULATORY"/>
    <property type="match status" value="1"/>
</dbReference>
<feature type="domain" description="HTH luxR-type" evidence="6">
    <location>
        <begin position="148"/>
        <end position="213"/>
    </location>
</feature>
<dbReference type="Gene3D" id="3.40.50.2300">
    <property type="match status" value="1"/>
</dbReference>
<proteinExistence type="predicted"/>